<dbReference type="KEGG" id="parl:PEC302110_22560"/>
<evidence type="ECO:0000256" key="2">
    <source>
        <dbReference type="ARBA" id="ARBA00022737"/>
    </source>
</evidence>
<keyword evidence="4" id="KW-1133">Transmembrane helix</keyword>
<dbReference type="AlphaFoldDB" id="A0AAN0KMK5"/>
<dbReference type="HAMAP" id="MF_00994">
    <property type="entry name" value="LPS_assembly_LapB"/>
    <property type="match status" value="1"/>
</dbReference>
<dbReference type="Gene3D" id="1.25.40.10">
    <property type="entry name" value="Tetratricopeptide repeat domain"/>
    <property type="match status" value="1"/>
</dbReference>
<dbReference type="PANTHER" id="PTHR45586:SF1">
    <property type="entry name" value="LIPOPOLYSACCHARIDE ASSEMBLY PROTEIN B"/>
    <property type="match status" value="1"/>
</dbReference>
<keyword evidence="4" id="KW-0408">Iron</keyword>
<dbReference type="Proteomes" id="UP001377830">
    <property type="component" value="Chromosome"/>
</dbReference>
<dbReference type="InterPro" id="IPR030865">
    <property type="entry name" value="LapB"/>
</dbReference>
<dbReference type="InterPro" id="IPR041166">
    <property type="entry name" value="Rubredoxin_2"/>
</dbReference>
<comment type="function">
    <text evidence="4">Modulates cellular lipopolysaccharide (LPS) levels by regulating LpxC, which is involved in lipid A biosynthesis. May act by modulating the proteolytic activity of FtsH towards LpxC. May also coordinate assembly of proteins involved in LPS synthesis at the plasma membrane.</text>
</comment>
<keyword evidence="4" id="KW-0997">Cell inner membrane</keyword>
<dbReference type="NCBIfam" id="NF008756">
    <property type="entry name" value="PRK11788.1-4"/>
    <property type="match status" value="1"/>
</dbReference>
<evidence type="ECO:0000256" key="1">
    <source>
        <dbReference type="ARBA" id="ARBA00022723"/>
    </source>
</evidence>
<comment type="subcellular location">
    <subcellularLocation>
        <location evidence="4">Cell inner membrane</location>
        <topology evidence="4">Single-pass membrane protein</topology>
        <orientation evidence="4">Cytoplasmic side</orientation>
    </subcellularLocation>
</comment>
<dbReference type="Pfam" id="PF13432">
    <property type="entry name" value="TPR_16"/>
    <property type="match status" value="1"/>
</dbReference>
<dbReference type="InterPro" id="IPR019734">
    <property type="entry name" value="TPR_rpt"/>
</dbReference>
<evidence type="ECO:0000259" key="6">
    <source>
        <dbReference type="Pfam" id="PF18073"/>
    </source>
</evidence>
<keyword evidence="1 4" id="KW-0479">Metal-binding</keyword>
<dbReference type="PROSITE" id="PS50005">
    <property type="entry name" value="TPR"/>
    <property type="match status" value="1"/>
</dbReference>
<dbReference type="NCBIfam" id="NF008753">
    <property type="entry name" value="PRK11788.1-1"/>
    <property type="match status" value="1"/>
</dbReference>
<evidence type="ECO:0000256" key="5">
    <source>
        <dbReference type="PROSITE-ProRule" id="PRU00339"/>
    </source>
</evidence>
<feature type="binding site" evidence="4">
    <location>
        <position position="360"/>
    </location>
    <ligand>
        <name>Fe cation</name>
        <dbReference type="ChEBI" id="CHEBI:24875"/>
    </ligand>
</feature>
<dbReference type="SMART" id="SM00028">
    <property type="entry name" value="TPR"/>
    <property type="match status" value="4"/>
</dbReference>
<dbReference type="Pfam" id="PF14559">
    <property type="entry name" value="TPR_19"/>
    <property type="match status" value="1"/>
</dbReference>
<keyword evidence="3 4" id="KW-0802">TPR repeat</keyword>
<dbReference type="Pfam" id="PF13176">
    <property type="entry name" value="TPR_7"/>
    <property type="match status" value="1"/>
</dbReference>
<evidence type="ECO:0000256" key="4">
    <source>
        <dbReference type="HAMAP-Rule" id="MF_00994"/>
    </source>
</evidence>
<feature type="repeat" description="TPR" evidence="5">
    <location>
        <begin position="214"/>
        <end position="247"/>
    </location>
</feature>
<dbReference type="InterPro" id="IPR011990">
    <property type="entry name" value="TPR-like_helical_dom_sf"/>
</dbReference>
<keyword evidence="4" id="KW-0812">Transmembrane</keyword>
<feature type="binding site" evidence="4">
    <location>
        <position position="357"/>
    </location>
    <ligand>
        <name>Fe cation</name>
        <dbReference type="ChEBI" id="CHEBI:24875"/>
    </ligand>
</feature>
<name>A0AAN0KMK5_9GAMM</name>
<dbReference type="Pfam" id="PF18073">
    <property type="entry name" value="Zn_ribbon_LapB"/>
    <property type="match status" value="1"/>
</dbReference>
<dbReference type="PANTHER" id="PTHR45586">
    <property type="entry name" value="TPR REPEAT-CONTAINING PROTEIN PA4667"/>
    <property type="match status" value="1"/>
</dbReference>
<dbReference type="EMBL" id="AP028908">
    <property type="protein sequence ID" value="BES85159.1"/>
    <property type="molecule type" value="Genomic_DNA"/>
</dbReference>
<keyword evidence="8" id="KW-1185">Reference proteome</keyword>
<dbReference type="GO" id="GO:0005506">
    <property type="term" value="F:iron ion binding"/>
    <property type="evidence" value="ECO:0007669"/>
    <property type="project" value="UniProtKB-UniRule"/>
</dbReference>
<dbReference type="InterPro" id="IPR051012">
    <property type="entry name" value="CellSynth/LPSAsmb/PSIAsmb"/>
</dbReference>
<accession>A0AAN0KMK5</accession>
<feature type="binding site" evidence="4">
    <location>
        <position position="371"/>
    </location>
    <ligand>
        <name>Fe cation</name>
        <dbReference type="ChEBI" id="CHEBI:24875"/>
    </ligand>
</feature>
<protein>
    <recommendedName>
        <fullName evidence="4">Lipopolysaccharide assembly protein B</fullName>
    </recommendedName>
</protein>
<dbReference type="SUPFAM" id="SSF48452">
    <property type="entry name" value="TPR-like"/>
    <property type="match status" value="2"/>
</dbReference>
<proteinExistence type="inferred from homology"/>
<feature type="binding site" evidence="4">
    <location>
        <position position="374"/>
    </location>
    <ligand>
        <name>Fe cation</name>
        <dbReference type="ChEBI" id="CHEBI:24875"/>
    </ligand>
</feature>
<feature type="domain" description="LapB rubredoxin metal binding" evidence="6">
    <location>
        <begin position="355"/>
        <end position="382"/>
    </location>
</feature>
<reference evidence="8" key="1">
    <citation type="journal article" date="2024" name="Int. J. Syst. Evol. Microbiol.">
        <title>Pectobacterium araliae sp. nov., a pathogen causing bacterial soft rot of Japanese angelica tree in Japan.</title>
        <authorList>
            <person name="Sawada H."/>
            <person name="Someya N."/>
            <person name="Morohoshi T."/>
            <person name="Ono M."/>
            <person name="Satou M."/>
        </authorList>
    </citation>
    <scope>NUCLEOTIDE SEQUENCE [LARGE SCALE GENOMIC DNA]</scope>
    <source>
        <strain evidence="8">MAFF 302110</strain>
    </source>
</reference>
<feature type="topological domain" description="Cytoplasmic" evidence="4">
    <location>
        <begin position="21"/>
        <end position="389"/>
    </location>
</feature>
<dbReference type="NCBIfam" id="NF008757">
    <property type="entry name" value="PRK11788.1-5"/>
    <property type="match status" value="1"/>
</dbReference>
<organism evidence="7 8">
    <name type="scientific">Pectobacterium araliae</name>
    <dbReference type="NCBI Taxonomy" id="3073862"/>
    <lineage>
        <taxon>Bacteria</taxon>
        <taxon>Pseudomonadati</taxon>
        <taxon>Pseudomonadota</taxon>
        <taxon>Gammaproteobacteria</taxon>
        <taxon>Enterobacterales</taxon>
        <taxon>Pectobacteriaceae</taxon>
        <taxon>Pectobacterium</taxon>
    </lineage>
</organism>
<gene>
    <name evidence="4 7" type="primary">lapB</name>
    <name evidence="7" type="ORF">PEC302110_22560</name>
</gene>
<evidence type="ECO:0000313" key="8">
    <source>
        <dbReference type="Proteomes" id="UP001377830"/>
    </source>
</evidence>
<keyword evidence="4" id="KW-0472">Membrane</keyword>
<dbReference type="RefSeq" id="WP_261848692.1">
    <property type="nucleotide sequence ID" value="NZ_AP028908.1"/>
</dbReference>
<dbReference type="GO" id="GO:0008653">
    <property type="term" value="P:lipopolysaccharide metabolic process"/>
    <property type="evidence" value="ECO:0007669"/>
    <property type="project" value="InterPro"/>
</dbReference>
<sequence>MLELLFLLLPVAAAYGWYMGRRSAQQDKEQESNRLSREYVTGVNFLLSNQQDKAVELFLDMLKDDSNTFEAHLTLGNLFRSRGEVDRAIRIHQALTESASLTFEQRLLAVQQLGRDYMAAGLYDRAEESFNQLVDEDDFRRSALQQLLQIHQATSDWQTAIEVAEKLVKMGKDQLHVDIAHFYCELALLAMGSDDLDKALTLLKKGAAADNQCARASIMMGRIYMAQQDYSRAVEALRQVLDQDKELVSETLPMLQECYQHLDKPLDWADFLKRCVEENTGATAELMLADILEREEGAEVAQVYINRQLQRHPTMRVFHRLMDFHLHEAEDGRTKENLQGLRDMVGEQIRTKPRYSCRKCGFTSQSLYWQCPSCRTWASVKPIRGLDGQ</sequence>
<evidence type="ECO:0000313" key="7">
    <source>
        <dbReference type="EMBL" id="BES85159.1"/>
    </source>
</evidence>
<dbReference type="GO" id="GO:0009898">
    <property type="term" value="C:cytoplasmic side of plasma membrane"/>
    <property type="evidence" value="ECO:0007669"/>
    <property type="project" value="UniProtKB-UniRule"/>
</dbReference>
<keyword evidence="2 4" id="KW-0677">Repeat</keyword>
<comment type="similarity">
    <text evidence="4">Belongs to the LapB family.</text>
</comment>
<keyword evidence="4" id="KW-1003">Cell membrane</keyword>
<evidence type="ECO:0000256" key="3">
    <source>
        <dbReference type="ARBA" id="ARBA00022803"/>
    </source>
</evidence>
<dbReference type="GO" id="GO:0046890">
    <property type="term" value="P:regulation of lipid biosynthetic process"/>
    <property type="evidence" value="ECO:0007669"/>
    <property type="project" value="UniProtKB-UniRule"/>
</dbReference>